<dbReference type="AlphaFoldDB" id="A0A1T4W0V7"/>
<organism evidence="1 2">
    <name type="scientific">Enterovibrio nigricans DSM 22720</name>
    <dbReference type="NCBI Taxonomy" id="1121868"/>
    <lineage>
        <taxon>Bacteria</taxon>
        <taxon>Pseudomonadati</taxon>
        <taxon>Pseudomonadota</taxon>
        <taxon>Gammaproteobacteria</taxon>
        <taxon>Vibrionales</taxon>
        <taxon>Vibrionaceae</taxon>
        <taxon>Enterovibrio</taxon>
    </lineage>
</organism>
<reference evidence="2" key="1">
    <citation type="submission" date="2017-02" db="EMBL/GenBank/DDBJ databases">
        <authorList>
            <person name="Varghese N."/>
            <person name="Submissions S."/>
        </authorList>
    </citation>
    <scope>NUCLEOTIDE SEQUENCE [LARGE SCALE GENOMIC DNA]</scope>
    <source>
        <strain evidence="2">DSM 22720</strain>
    </source>
</reference>
<dbReference type="Pfam" id="PF09952">
    <property type="entry name" value="AbiEi_2"/>
    <property type="match status" value="1"/>
</dbReference>
<dbReference type="Proteomes" id="UP000190162">
    <property type="component" value="Unassembled WGS sequence"/>
</dbReference>
<dbReference type="EMBL" id="FUXU01000136">
    <property type="protein sequence ID" value="SKA70827.1"/>
    <property type="molecule type" value="Genomic_DNA"/>
</dbReference>
<accession>A0A1T4W0V7</accession>
<gene>
    <name evidence="1" type="ORF">SAMN02745132_04635</name>
</gene>
<proteinExistence type="predicted"/>
<protein>
    <submittedName>
        <fullName evidence="1">Uncharacterized protein</fullName>
    </submittedName>
</protein>
<name>A0A1T4W0V7_9GAMM</name>
<dbReference type="RefSeq" id="WP_078754643.1">
    <property type="nucleotide sequence ID" value="NZ_FUXU01000136.1"/>
</dbReference>
<sequence>MKEQILSQALNALPAHIEIADIHYQDADVADSGVDATVTLKIAGEMRTFDTEIKRIHRKATLDAFLQTHHQRETLLICNSLSAFLRQYSEEMGINYLDEAGNAHIVQPGFFLHIEGKKQENVQDARPTLSVGIMKCLFVLFFNDELLNQPYEIVAEKAGVSLGMVSKTFKYLIDIHAIPKDKKSRRFLDMPTLIQQWLTAYPQVLRRKLAPFRVKTPLHWQTITLDEGDIWGGEVAAAQLTNYLEPEEYWLFTREPMQKKMRALQARPSIDGQLLIAVPFWGKSLTLPLTAQALLTVAELLASNDSRNREAAEILNDQYLHLKSLP</sequence>
<keyword evidence="2" id="KW-1185">Reference proteome</keyword>
<dbReference type="InterPro" id="IPR019238">
    <property type="entry name" value="AbiEi_2"/>
</dbReference>
<evidence type="ECO:0000313" key="2">
    <source>
        <dbReference type="Proteomes" id="UP000190162"/>
    </source>
</evidence>
<dbReference type="OrthoDB" id="6630012at2"/>
<evidence type="ECO:0000313" key="1">
    <source>
        <dbReference type="EMBL" id="SKA70827.1"/>
    </source>
</evidence>